<evidence type="ECO:0000256" key="2">
    <source>
        <dbReference type="ARBA" id="ARBA00022801"/>
    </source>
</evidence>
<evidence type="ECO:0000256" key="3">
    <source>
        <dbReference type="ARBA" id="ARBA00022833"/>
    </source>
</evidence>
<dbReference type="InterPro" id="IPR011059">
    <property type="entry name" value="Metal-dep_hydrolase_composite"/>
</dbReference>
<dbReference type="InterPro" id="IPR006680">
    <property type="entry name" value="Amidohydro-rel"/>
</dbReference>
<reference evidence="6" key="2">
    <citation type="submission" date="2020-09" db="EMBL/GenBank/DDBJ databases">
        <authorList>
            <person name="Sun Q."/>
            <person name="Ohkuma M."/>
        </authorList>
    </citation>
    <scope>NUCLEOTIDE SEQUENCE</scope>
    <source>
        <strain evidence="6">JCM 18487</strain>
    </source>
</reference>
<feature type="region of interest" description="Disordered" evidence="4">
    <location>
        <begin position="462"/>
        <end position="481"/>
    </location>
</feature>
<proteinExistence type="predicted"/>
<evidence type="ECO:0000256" key="4">
    <source>
        <dbReference type="SAM" id="MobiDB-lite"/>
    </source>
</evidence>
<dbReference type="Gene3D" id="2.30.40.10">
    <property type="entry name" value="Urease, subunit C, domain 1"/>
    <property type="match status" value="1"/>
</dbReference>
<dbReference type="GO" id="GO:0019239">
    <property type="term" value="F:deaminase activity"/>
    <property type="evidence" value="ECO:0007669"/>
    <property type="project" value="UniProtKB-ARBA"/>
</dbReference>
<protein>
    <submittedName>
        <fullName evidence="6">8-oxoguanine deaminase</fullName>
    </submittedName>
</protein>
<dbReference type="Pfam" id="PF01979">
    <property type="entry name" value="Amidohydro_1"/>
    <property type="match status" value="1"/>
</dbReference>
<dbReference type="Gene3D" id="3.20.20.140">
    <property type="entry name" value="Metal-dependent hydrolases"/>
    <property type="match status" value="1"/>
</dbReference>
<dbReference type="NCBIfam" id="NF006055">
    <property type="entry name" value="PRK08203.1"/>
    <property type="match status" value="1"/>
</dbReference>
<gene>
    <name evidence="6" type="ORF">GCM10010885_19920</name>
</gene>
<keyword evidence="3" id="KW-0862">Zinc</keyword>
<dbReference type="PANTHER" id="PTHR43794:SF11">
    <property type="entry name" value="AMIDOHYDROLASE-RELATED DOMAIN-CONTAINING PROTEIN"/>
    <property type="match status" value="1"/>
</dbReference>
<sequence length="481" mass="53012">MGTLLIRNARNIITMDDQKTKIPGGSIFVQDQKIVAIGTSLPYDTADVVIDARDKIVYPGLVNTHHHLYQSLTRNIPLAQSCSLFDWLTTLYEIWVHLRPEDVYLSAMIGLGELLKSGCTTSSDHFYCFPNATSPYLIDEEIRAARDVGIRFFPTRGAMSLGRARGGLPPDELCQDENSILKDMQRVIERYHDARPFAMVRVGVAPCSPFSVTKDLMLESARLARAYGVRMHTHLAETLDEESFCLQTMGVRPLDFMEMTEWTGSDVWYAHGIWFSDAEIQRLARHGCGIAHCPTSNMKLASGVFPLAKMKQSGIPIGLGVDGSASNDTSNMLLEVRMAHLLHRLHTGPDALSAEDALYLATRGSAQILGWDDEIGSLEVGKAADMFLIDTRRLEYAGALFDDAALPVLTGLSQIVDTTIVGGRVVVEHGRLVHVDEEQLAQVAQRAATRLVEEASLRTGIDYRQSRTSPPAASNAPAYQP</sequence>
<dbReference type="SUPFAM" id="SSF51556">
    <property type="entry name" value="Metallo-dependent hydrolases"/>
    <property type="match status" value="1"/>
</dbReference>
<dbReference type="SUPFAM" id="SSF51338">
    <property type="entry name" value="Composite domain of metallo-dependent hydrolases"/>
    <property type="match status" value="2"/>
</dbReference>
<keyword evidence="1" id="KW-0479">Metal-binding</keyword>
<evidence type="ECO:0000313" key="7">
    <source>
        <dbReference type="Proteomes" id="UP000637695"/>
    </source>
</evidence>
<dbReference type="GO" id="GO:0016814">
    <property type="term" value="F:hydrolase activity, acting on carbon-nitrogen (but not peptide) bonds, in cyclic amidines"/>
    <property type="evidence" value="ECO:0007669"/>
    <property type="project" value="UniProtKB-ARBA"/>
</dbReference>
<dbReference type="GO" id="GO:0046872">
    <property type="term" value="F:metal ion binding"/>
    <property type="evidence" value="ECO:0007669"/>
    <property type="project" value="UniProtKB-KW"/>
</dbReference>
<dbReference type="AlphaFoldDB" id="A0A917KG02"/>
<dbReference type="PANTHER" id="PTHR43794">
    <property type="entry name" value="AMINOHYDROLASE SSNA-RELATED"/>
    <property type="match status" value="1"/>
</dbReference>
<dbReference type="CDD" id="cd01298">
    <property type="entry name" value="ATZ_TRZ_like"/>
    <property type="match status" value="1"/>
</dbReference>
<reference evidence="6" key="1">
    <citation type="journal article" date="2014" name="Int. J. Syst. Evol. Microbiol.">
        <title>Complete genome sequence of Corynebacterium casei LMG S-19264T (=DSM 44701T), isolated from a smear-ripened cheese.</title>
        <authorList>
            <consortium name="US DOE Joint Genome Institute (JGI-PGF)"/>
            <person name="Walter F."/>
            <person name="Albersmeier A."/>
            <person name="Kalinowski J."/>
            <person name="Ruckert C."/>
        </authorList>
    </citation>
    <scope>NUCLEOTIDE SEQUENCE</scope>
    <source>
        <strain evidence="6">JCM 18487</strain>
    </source>
</reference>
<evidence type="ECO:0000259" key="5">
    <source>
        <dbReference type="Pfam" id="PF01979"/>
    </source>
</evidence>
<dbReference type="EMBL" id="BMOY01000033">
    <property type="protein sequence ID" value="GGJ10706.1"/>
    <property type="molecule type" value="Genomic_DNA"/>
</dbReference>
<evidence type="ECO:0000313" key="6">
    <source>
        <dbReference type="EMBL" id="GGJ10706.1"/>
    </source>
</evidence>
<organism evidence="6 7">
    <name type="scientific">Alicyclobacillus cellulosilyticus</name>
    <dbReference type="NCBI Taxonomy" id="1003997"/>
    <lineage>
        <taxon>Bacteria</taxon>
        <taxon>Bacillati</taxon>
        <taxon>Bacillota</taxon>
        <taxon>Bacilli</taxon>
        <taxon>Bacillales</taxon>
        <taxon>Alicyclobacillaceae</taxon>
        <taxon>Alicyclobacillus</taxon>
    </lineage>
</organism>
<name>A0A917KG02_9BACL</name>
<evidence type="ECO:0000256" key="1">
    <source>
        <dbReference type="ARBA" id="ARBA00022723"/>
    </source>
</evidence>
<keyword evidence="7" id="KW-1185">Reference proteome</keyword>
<feature type="domain" description="Amidohydrolase-related" evidence="5">
    <location>
        <begin position="56"/>
        <end position="426"/>
    </location>
</feature>
<accession>A0A917KG02</accession>
<dbReference type="RefSeq" id="WP_188882809.1">
    <property type="nucleotide sequence ID" value="NZ_BMOY01000033.1"/>
</dbReference>
<comment type="caution">
    <text evidence="6">The sequence shown here is derived from an EMBL/GenBank/DDBJ whole genome shotgun (WGS) entry which is preliminary data.</text>
</comment>
<dbReference type="InterPro" id="IPR032466">
    <property type="entry name" value="Metal_Hydrolase"/>
</dbReference>
<dbReference type="InterPro" id="IPR050287">
    <property type="entry name" value="MTA/SAH_deaminase"/>
</dbReference>
<dbReference type="Proteomes" id="UP000637695">
    <property type="component" value="Unassembled WGS sequence"/>
</dbReference>
<dbReference type="FunFam" id="3.20.20.140:FF:000014">
    <property type="entry name" value="5-methylthioadenosine/S-adenosylhomocysteine deaminase"/>
    <property type="match status" value="1"/>
</dbReference>
<keyword evidence="2" id="KW-0378">Hydrolase</keyword>